<sequence length="502" mass="56146">MADLLSLLFSFQPDSPDIKSKLDYDRQIRTYIDSVLRIPVPVYLKGADSAQDLLEILNPAVNTIAYCCALLARIQSCGEHPKTPKHIPDTFRPGGPLWRKLVEFLETFDPVQIRYIGQDWRRLLEYTDRVSRIMGSPGMAISAIRSAMLRLDPSTGTFTSNHLLFIRLCMEARSYPAALPILDNYIHSLPSNLPKPLLELEGSVPAADLPNSSEYISTRSGHSDKINLTDIHEYYLLGAMAYLGVAKYKQAQHFLEHILVTPAANIASGLMLEAFRKWILVSCLADGSLPSVPRTANPTAIKQMRAASKAYEALADAFQNMEIPKLRALADVGSHVWADDGNRGLVKELIDHQMRLFVSKLQRTFSAIPITTVAQMLVQPPEVTEKYLNSLISGGYLNASIEHVTSPNELVVLRFYQSISEGPLGKSEKQQHQELVEQTRQTIILADQAKAADYRLSLTKEYLEHLRRQSKKAATNLASGEAMDVSWDENVETEEDMMADLH</sequence>
<proteinExistence type="predicted"/>
<evidence type="ECO:0000313" key="4">
    <source>
        <dbReference type="Proteomes" id="UP000250266"/>
    </source>
</evidence>
<dbReference type="Proteomes" id="UP000250266">
    <property type="component" value="Unassembled WGS sequence"/>
</dbReference>
<dbReference type="InterPro" id="IPR050756">
    <property type="entry name" value="CSN3"/>
</dbReference>
<name>A0A8E2E8N1_9PEZI</name>
<dbReference type="GO" id="GO:0006511">
    <property type="term" value="P:ubiquitin-dependent protein catabolic process"/>
    <property type="evidence" value="ECO:0007669"/>
    <property type="project" value="TreeGrafter"/>
</dbReference>
<dbReference type="Pfam" id="PF22788">
    <property type="entry name" value="COP9_hel_rpt"/>
    <property type="match status" value="1"/>
</dbReference>
<keyword evidence="4" id="KW-1185">Reference proteome</keyword>
<dbReference type="InterPro" id="IPR055089">
    <property type="entry name" value="COP9_N"/>
</dbReference>
<dbReference type="EMBL" id="KV745004">
    <property type="protein sequence ID" value="OCK79465.1"/>
    <property type="molecule type" value="Genomic_DNA"/>
</dbReference>
<dbReference type="AlphaFoldDB" id="A0A8E2E8N1"/>
<gene>
    <name evidence="3" type="ORF">K432DRAFT_330100</name>
</gene>
<feature type="domain" description="COP9 signalosome complex subunit 3 N-terminal helical repeats" evidence="2">
    <location>
        <begin position="45"/>
        <end position="296"/>
    </location>
</feature>
<keyword evidence="1" id="KW-0963">Cytoplasm</keyword>
<dbReference type="GO" id="GO:0008180">
    <property type="term" value="C:COP9 signalosome"/>
    <property type="evidence" value="ECO:0007669"/>
    <property type="project" value="TreeGrafter"/>
</dbReference>
<evidence type="ECO:0000259" key="2">
    <source>
        <dbReference type="Pfam" id="PF22788"/>
    </source>
</evidence>
<accession>A0A8E2E8N1</accession>
<evidence type="ECO:0000256" key="1">
    <source>
        <dbReference type="ARBA" id="ARBA00022490"/>
    </source>
</evidence>
<reference evidence="3 4" key="1">
    <citation type="journal article" date="2016" name="Nat. Commun.">
        <title>Ectomycorrhizal ecology is imprinted in the genome of the dominant symbiotic fungus Cenococcum geophilum.</title>
        <authorList>
            <consortium name="DOE Joint Genome Institute"/>
            <person name="Peter M."/>
            <person name="Kohler A."/>
            <person name="Ohm R.A."/>
            <person name="Kuo A."/>
            <person name="Krutzmann J."/>
            <person name="Morin E."/>
            <person name="Arend M."/>
            <person name="Barry K.W."/>
            <person name="Binder M."/>
            <person name="Choi C."/>
            <person name="Clum A."/>
            <person name="Copeland A."/>
            <person name="Grisel N."/>
            <person name="Haridas S."/>
            <person name="Kipfer T."/>
            <person name="LaButti K."/>
            <person name="Lindquist E."/>
            <person name="Lipzen A."/>
            <person name="Maire R."/>
            <person name="Meier B."/>
            <person name="Mihaltcheva S."/>
            <person name="Molinier V."/>
            <person name="Murat C."/>
            <person name="Poggeler S."/>
            <person name="Quandt C.A."/>
            <person name="Sperisen C."/>
            <person name="Tritt A."/>
            <person name="Tisserant E."/>
            <person name="Crous P.W."/>
            <person name="Henrissat B."/>
            <person name="Nehls U."/>
            <person name="Egli S."/>
            <person name="Spatafora J.W."/>
            <person name="Grigoriev I.V."/>
            <person name="Martin F.M."/>
        </authorList>
    </citation>
    <scope>NUCLEOTIDE SEQUENCE [LARGE SCALE GENOMIC DNA]</scope>
    <source>
        <strain evidence="3 4">CBS 459.81</strain>
    </source>
</reference>
<dbReference type="PANTHER" id="PTHR10758:SF1">
    <property type="entry name" value="COP9 SIGNALOSOME COMPLEX SUBUNIT 3"/>
    <property type="match status" value="1"/>
</dbReference>
<organism evidence="3 4">
    <name type="scientific">Lepidopterella palustris CBS 459.81</name>
    <dbReference type="NCBI Taxonomy" id="1314670"/>
    <lineage>
        <taxon>Eukaryota</taxon>
        <taxon>Fungi</taxon>
        <taxon>Dikarya</taxon>
        <taxon>Ascomycota</taxon>
        <taxon>Pezizomycotina</taxon>
        <taxon>Dothideomycetes</taxon>
        <taxon>Pleosporomycetidae</taxon>
        <taxon>Mytilinidiales</taxon>
        <taxon>Argynnaceae</taxon>
        <taxon>Lepidopterella</taxon>
    </lineage>
</organism>
<protein>
    <recommendedName>
        <fullName evidence="2">COP9 signalosome complex subunit 3 N-terminal helical repeats domain-containing protein</fullName>
    </recommendedName>
</protein>
<dbReference type="OrthoDB" id="29061at2759"/>
<evidence type="ECO:0000313" key="3">
    <source>
        <dbReference type="EMBL" id="OCK79465.1"/>
    </source>
</evidence>
<dbReference type="PANTHER" id="PTHR10758">
    <property type="entry name" value="26S PROTEASOME NON-ATPASE REGULATORY SUBUNIT 3/COP9 SIGNALOSOME COMPLEX SUBUNIT 3"/>
    <property type="match status" value="1"/>
</dbReference>